<dbReference type="SUPFAM" id="SSF56672">
    <property type="entry name" value="DNA/RNA polymerases"/>
    <property type="match status" value="1"/>
</dbReference>
<dbReference type="Proteomes" id="UP001152795">
    <property type="component" value="Unassembled WGS sequence"/>
</dbReference>
<proteinExistence type="predicted"/>
<organism evidence="1 2">
    <name type="scientific">Paramuricea clavata</name>
    <name type="common">Red gorgonian</name>
    <name type="synonym">Violescent sea-whip</name>
    <dbReference type="NCBI Taxonomy" id="317549"/>
    <lineage>
        <taxon>Eukaryota</taxon>
        <taxon>Metazoa</taxon>
        <taxon>Cnidaria</taxon>
        <taxon>Anthozoa</taxon>
        <taxon>Octocorallia</taxon>
        <taxon>Malacalcyonacea</taxon>
        <taxon>Plexauridae</taxon>
        <taxon>Paramuricea</taxon>
    </lineage>
</organism>
<keyword evidence="2" id="KW-1185">Reference proteome</keyword>
<dbReference type="Pfam" id="PF05380">
    <property type="entry name" value="Peptidase_A17"/>
    <property type="match status" value="1"/>
</dbReference>
<sequence>MEDIFDTKSLGVECSPRCGSCRCGRCPIGGKSFTLKEERELNLIEEGLTHEGNHWVARYPWIRSLDDLPNNKEAALGMLGSTEKRLQKNKPLLETYEEQIEDMVQRGVARKLTQAEIENYGGPVYYLSHHEANGPDLMNNLLGILVRFREGPVAFVGDIRKMYHAIKISVLDQHTHRFLWRDVSQDSGTSTYVMTSVSFGDKPARNVATVSLRKTAEMQRDDLPNASDTILSNTYVDEIADSVETMVTARETTGQIDDLVKVGGFQIKHWIYSSVNVNDDSANRSLGSNPKIKKLRIEPNLTEEQVSALIPPILTKRMVLSQINGIYDPLGLAAPFTVRAKILMRKLWIGESKDLTWDDPILASLREEWLRFFIELFNMEKVRFRRWVKPVGVVGNPALVMFSDGSDQAYGTCAYVRWQLENWTFAANLLAAKSRVTPIRKTTIVRTELNGALLSKGSVLLSKKNLGSSSRNNIFSWTRR</sequence>
<dbReference type="OrthoDB" id="8873753at2759"/>
<dbReference type="InterPro" id="IPR008042">
    <property type="entry name" value="Retrotrans_Pao"/>
</dbReference>
<evidence type="ECO:0000313" key="1">
    <source>
        <dbReference type="EMBL" id="CAB4009754.1"/>
    </source>
</evidence>
<dbReference type="AlphaFoldDB" id="A0A7D9ILK3"/>
<comment type="caution">
    <text evidence="1">The sequence shown here is derived from an EMBL/GenBank/DDBJ whole genome shotgun (WGS) entry which is preliminary data.</text>
</comment>
<dbReference type="EMBL" id="CACRXK020006562">
    <property type="protein sequence ID" value="CAB4009754.1"/>
    <property type="molecule type" value="Genomic_DNA"/>
</dbReference>
<protein>
    <submittedName>
        <fullName evidence="1">Uncharacterized protein</fullName>
    </submittedName>
</protein>
<name>A0A7D9ILK3_PARCT</name>
<dbReference type="PANTHER" id="PTHR47331">
    <property type="entry name" value="PHD-TYPE DOMAIN-CONTAINING PROTEIN"/>
    <property type="match status" value="1"/>
</dbReference>
<reference evidence="1" key="1">
    <citation type="submission" date="2020-04" db="EMBL/GenBank/DDBJ databases">
        <authorList>
            <person name="Alioto T."/>
            <person name="Alioto T."/>
            <person name="Gomez Garrido J."/>
        </authorList>
    </citation>
    <scope>NUCLEOTIDE SEQUENCE</scope>
    <source>
        <strain evidence="1">A484AB</strain>
    </source>
</reference>
<accession>A0A7D9ILK3</accession>
<gene>
    <name evidence="1" type="ORF">PACLA_8A083903</name>
</gene>
<evidence type="ECO:0000313" key="2">
    <source>
        <dbReference type="Proteomes" id="UP001152795"/>
    </source>
</evidence>
<dbReference type="InterPro" id="IPR043502">
    <property type="entry name" value="DNA/RNA_pol_sf"/>
</dbReference>